<dbReference type="EMBL" id="RBNI01007862">
    <property type="protein sequence ID" value="RUP45080.1"/>
    <property type="molecule type" value="Genomic_DNA"/>
</dbReference>
<protein>
    <submittedName>
        <fullName evidence="1">Uncharacterized protein</fullName>
    </submittedName>
</protein>
<comment type="caution">
    <text evidence="1">The sequence shown here is derived from an EMBL/GenBank/DDBJ whole genome shotgun (WGS) entry which is preliminary data.</text>
</comment>
<evidence type="ECO:0000313" key="1">
    <source>
        <dbReference type="EMBL" id="RUP45080.1"/>
    </source>
</evidence>
<gene>
    <name evidence="1" type="ORF">BC936DRAFT_148641</name>
</gene>
<accession>A0A433D2L1</accession>
<proteinExistence type="predicted"/>
<dbReference type="AlphaFoldDB" id="A0A433D2L1"/>
<sequence>MSYLRFLRASGSPYVMRTRETHIHRFRLSHLRIGVSSHGPSRYVQVLIRSAHSRRSFLSIAFLSDEE</sequence>
<dbReference type="Proteomes" id="UP000268093">
    <property type="component" value="Unassembled WGS sequence"/>
</dbReference>
<organism evidence="1 2">
    <name type="scientific">Jimgerdemannia flammicorona</name>
    <dbReference type="NCBI Taxonomy" id="994334"/>
    <lineage>
        <taxon>Eukaryota</taxon>
        <taxon>Fungi</taxon>
        <taxon>Fungi incertae sedis</taxon>
        <taxon>Mucoromycota</taxon>
        <taxon>Mucoromycotina</taxon>
        <taxon>Endogonomycetes</taxon>
        <taxon>Endogonales</taxon>
        <taxon>Endogonaceae</taxon>
        <taxon>Jimgerdemannia</taxon>
    </lineage>
</organism>
<name>A0A433D2L1_9FUNG</name>
<reference evidence="1 2" key="1">
    <citation type="journal article" date="2018" name="New Phytol.">
        <title>Phylogenomics of Endogonaceae and evolution of mycorrhizas within Mucoromycota.</title>
        <authorList>
            <person name="Chang Y."/>
            <person name="Desiro A."/>
            <person name="Na H."/>
            <person name="Sandor L."/>
            <person name="Lipzen A."/>
            <person name="Clum A."/>
            <person name="Barry K."/>
            <person name="Grigoriev I.V."/>
            <person name="Martin F.M."/>
            <person name="Stajich J.E."/>
            <person name="Smith M.E."/>
            <person name="Bonito G."/>
            <person name="Spatafora J.W."/>
        </authorList>
    </citation>
    <scope>NUCLEOTIDE SEQUENCE [LARGE SCALE GENOMIC DNA]</scope>
    <source>
        <strain evidence="1 2">GMNB39</strain>
    </source>
</reference>
<keyword evidence="2" id="KW-1185">Reference proteome</keyword>
<evidence type="ECO:0000313" key="2">
    <source>
        <dbReference type="Proteomes" id="UP000268093"/>
    </source>
</evidence>